<comment type="caution">
    <text evidence="1">The sequence shown here is derived from an EMBL/GenBank/DDBJ whole genome shotgun (WGS) entry which is preliminary data.</text>
</comment>
<protein>
    <submittedName>
        <fullName evidence="1">Uncharacterized protein</fullName>
    </submittedName>
</protein>
<dbReference type="AlphaFoldDB" id="A0A8X7WKV8"/>
<dbReference type="Proteomes" id="UP000886595">
    <property type="component" value="Unassembled WGS sequence"/>
</dbReference>
<accession>A0A8X7WKV8</accession>
<gene>
    <name evidence="1" type="ORF">Bca52824_002789</name>
</gene>
<dbReference type="EMBL" id="JAAMPC010000001">
    <property type="protein sequence ID" value="KAG2331609.1"/>
    <property type="molecule type" value="Genomic_DNA"/>
</dbReference>
<name>A0A8X7WKV8_BRACI</name>
<keyword evidence="2" id="KW-1185">Reference proteome</keyword>
<proteinExistence type="predicted"/>
<reference evidence="1 2" key="1">
    <citation type="submission" date="2020-02" db="EMBL/GenBank/DDBJ databases">
        <authorList>
            <person name="Ma Q."/>
            <person name="Huang Y."/>
            <person name="Song X."/>
            <person name="Pei D."/>
        </authorList>
    </citation>
    <scope>NUCLEOTIDE SEQUENCE [LARGE SCALE GENOMIC DNA]</scope>
    <source>
        <strain evidence="1">Sxm20200214</strain>
        <tissue evidence="1">Leaf</tissue>
    </source>
</reference>
<organism evidence="1 2">
    <name type="scientific">Brassica carinata</name>
    <name type="common">Ethiopian mustard</name>
    <name type="synonym">Abyssinian cabbage</name>
    <dbReference type="NCBI Taxonomy" id="52824"/>
    <lineage>
        <taxon>Eukaryota</taxon>
        <taxon>Viridiplantae</taxon>
        <taxon>Streptophyta</taxon>
        <taxon>Embryophyta</taxon>
        <taxon>Tracheophyta</taxon>
        <taxon>Spermatophyta</taxon>
        <taxon>Magnoliopsida</taxon>
        <taxon>eudicotyledons</taxon>
        <taxon>Gunneridae</taxon>
        <taxon>Pentapetalae</taxon>
        <taxon>rosids</taxon>
        <taxon>malvids</taxon>
        <taxon>Brassicales</taxon>
        <taxon>Brassicaceae</taxon>
        <taxon>Brassiceae</taxon>
        <taxon>Brassica</taxon>
    </lineage>
</organism>
<evidence type="ECO:0000313" key="1">
    <source>
        <dbReference type="EMBL" id="KAG2331609.1"/>
    </source>
</evidence>
<sequence>MEKCCYSAFDMDEREQSNFSMKRQLLCVVVGLSFGIAEKKNHFVEPVKEKPNTLDSSLEGDFLLLPRSSASEKIQGELTMGQDYSYSQPSSSEFDTTSLLLAEAELYAAEVESDYSIDEPVHYPTQP</sequence>
<evidence type="ECO:0000313" key="2">
    <source>
        <dbReference type="Proteomes" id="UP000886595"/>
    </source>
</evidence>